<dbReference type="EMBL" id="JARAWP010000004">
    <property type="protein sequence ID" value="MDX3018007.1"/>
    <property type="molecule type" value="Genomic_DNA"/>
</dbReference>
<dbReference type="PANTHER" id="PTHR47691:SF3">
    <property type="entry name" value="HTH-TYPE TRANSCRIPTIONAL REGULATOR RV0890C-RELATED"/>
    <property type="match status" value="1"/>
</dbReference>
<keyword evidence="4" id="KW-1185">Reference proteome</keyword>
<dbReference type="Gene3D" id="1.25.40.10">
    <property type="entry name" value="Tetratricopeptide repeat domain"/>
    <property type="match status" value="1"/>
</dbReference>
<evidence type="ECO:0000313" key="4">
    <source>
        <dbReference type="Proteomes" id="UP001272987"/>
    </source>
</evidence>
<dbReference type="SUPFAM" id="SSF52540">
    <property type="entry name" value="P-loop containing nucleoside triphosphate hydrolases"/>
    <property type="match status" value="1"/>
</dbReference>
<dbReference type="GO" id="GO:0003677">
    <property type="term" value="F:DNA binding"/>
    <property type="evidence" value="ECO:0007669"/>
    <property type="project" value="InterPro"/>
</dbReference>
<dbReference type="PRINTS" id="PR00038">
    <property type="entry name" value="HTHLUXR"/>
</dbReference>
<dbReference type="Proteomes" id="UP001272987">
    <property type="component" value="Unassembled WGS sequence"/>
</dbReference>
<dbReference type="PROSITE" id="PS50043">
    <property type="entry name" value="HTH_LUXR_2"/>
    <property type="match status" value="1"/>
</dbReference>
<dbReference type="InterPro" id="IPR036388">
    <property type="entry name" value="WH-like_DNA-bd_sf"/>
</dbReference>
<dbReference type="PANTHER" id="PTHR47691">
    <property type="entry name" value="REGULATOR-RELATED"/>
    <property type="match status" value="1"/>
</dbReference>
<dbReference type="GO" id="GO:0016887">
    <property type="term" value="F:ATP hydrolysis activity"/>
    <property type="evidence" value="ECO:0007669"/>
    <property type="project" value="InterPro"/>
</dbReference>
<evidence type="ECO:0000313" key="2">
    <source>
        <dbReference type="EMBL" id="MDX2961996.1"/>
    </source>
</evidence>
<dbReference type="Pfam" id="PF00196">
    <property type="entry name" value="GerE"/>
    <property type="match status" value="1"/>
</dbReference>
<feature type="domain" description="HTH luxR-type" evidence="1">
    <location>
        <begin position="696"/>
        <end position="761"/>
    </location>
</feature>
<dbReference type="InterPro" id="IPR058852">
    <property type="entry name" value="HTH_77"/>
</dbReference>
<dbReference type="InterPro" id="IPR016032">
    <property type="entry name" value="Sig_transdc_resp-reg_C-effctor"/>
</dbReference>
<dbReference type="InterPro" id="IPR049945">
    <property type="entry name" value="AAA_22"/>
</dbReference>
<dbReference type="SUPFAM" id="SSF46894">
    <property type="entry name" value="C-terminal effector domain of the bipartite response regulators"/>
    <property type="match status" value="1"/>
</dbReference>
<reference evidence="2 4" key="1">
    <citation type="journal article" date="2023" name="Microb. Genom.">
        <title>Mesoterricola silvestris gen. nov., sp. nov., Mesoterricola sediminis sp. nov., Geothrix oryzae sp. nov., Geothrix edaphica sp. nov., Geothrix rubra sp. nov., and Geothrix limicola sp. nov., six novel members of Acidobacteriota isolated from soils.</title>
        <authorList>
            <person name="Weisberg A.J."/>
            <person name="Pearce E."/>
            <person name="Kramer C.G."/>
            <person name="Chang J.H."/>
            <person name="Clarke C.R."/>
        </authorList>
    </citation>
    <scope>NUCLEOTIDE SEQUENCE</scope>
    <source>
        <strain evidence="3 4">NB05-1H</strain>
        <strain evidence="2">NRRL_B-16521</strain>
    </source>
</reference>
<dbReference type="Pfam" id="PF13401">
    <property type="entry name" value="AAA_22"/>
    <property type="match status" value="1"/>
</dbReference>
<dbReference type="GeneID" id="69812027"/>
<dbReference type="InterPro" id="IPR011990">
    <property type="entry name" value="TPR-like_helical_dom_sf"/>
</dbReference>
<accession>A0AAP6BC20</accession>
<evidence type="ECO:0000259" key="1">
    <source>
        <dbReference type="PROSITE" id="PS50043"/>
    </source>
</evidence>
<dbReference type="EMBL" id="JARAWC010000014">
    <property type="protein sequence ID" value="MDX2961996.1"/>
    <property type="molecule type" value="Genomic_DNA"/>
</dbReference>
<dbReference type="Gene3D" id="3.40.50.300">
    <property type="entry name" value="P-loop containing nucleotide triphosphate hydrolases"/>
    <property type="match status" value="1"/>
</dbReference>
<protein>
    <submittedName>
        <fullName evidence="2">LuxR C-terminal-related transcriptional regulator</fullName>
    </submittedName>
</protein>
<dbReference type="SMART" id="SM00421">
    <property type="entry name" value="HTH_LUXR"/>
    <property type="match status" value="1"/>
</dbReference>
<dbReference type="Pfam" id="PF25872">
    <property type="entry name" value="HTH_77"/>
    <property type="match status" value="1"/>
</dbReference>
<dbReference type="Proteomes" id="UP001282288">
    <property type="component" value="Unassembled WGS sequence"/>
</dbReference>
<dbReference type="RefSeq" id="WP_223786392.1">
    <property type="nucleotide sequence ID" value="NZ_CP122369.1"/>
</dbReference>
<dbReference type="CDD" id="cd06170">
    <property type="entry name" value="LuxR_C_like"/>
    <property type="match status" value="1"/>
</dbReference>
<organism evidence="2 5">
    <name type="scientific">Streptomyces acidiscabies</name>
    <dbReference type="NCBI Taxonomy" id="42234"/>
    <lineage>
        <taxon>Bacteria</taxon>
        <taxon>Bacillati</taxon>
        <taxon>Actinomycetota</taxon>
        <taxon>Actinomycetes</taxon>
        <taxon>Kitasatosporales</taxon>
        <taxon>Streptomycetaceae</taxon>
        <taxon>Streptomyces</taxon>
    </lineage>
</organism>
<proteinExistence type="predicted"/>
<comment type="caution">
    <text evidence="2">The sequence shown here is derived from an EMBL/GenBank/DDBJ whole genome shotgun (WGS) entry which is preliminary data.</text>
</comment>
<name>A0AAP6BC20_9ACTN</name>
<dbReference type="InterPro" id="IPR027417">
    <property type="entry name" value="P-loop_NTPase"/>
</dbReference>
<dbReference type="PROSITE" id="PS00622">
    <property type="entry name" value="HTH_LUXR_1"/>
    <property type="match status" value="1"/>
</dbReference>
<sequence>MPGVISEAGNLPAAFTTFVGRRRDIVEIRRLLGSARLLTLTGVGGVGKTRLALAVAAMCGKAFADGCWLVDLAPLRDPSAVAGAVATALGVPDLGARPVLNDLARHLAGRRVLIVLDNCEHLVDACAELADRLLSASAELRILATSRKTLGIAGEHVVTVPPLSVPDEAVELLRDRATAVRPDFRITDANWAGIRRLCADLEGLPLAIELAASRLRTLTVDQAVDRLEEDRFKLLTGRNQAAHPQQRTLRALIDWSYDLCCPSERLLWNRLSVFASGFGLDAAEGVCSGEGIARDEVLDLLDRLVAQSVVLATEHEGLPRYRLLETIRQYGRQRLAASGEEQRLLLRHRDFFLALAERIADGWYGPGQEAALARLRAEHGNMRAALDCGGDPQATLALAAALRFHWCADALLGEGRRQLERALAAAPEPTPARARALWVAAWVALLQGDHPAAERWLDEAEELGEQSNDLVVRATVLSFRGTLALNKGRRKEAESLFEDALATPTTLGEEPEAVFVLFQLVAAQTHPKDQRAAETGRRAIAISQAHGERWARAHALWALSLDAWLHDDLEAAMALVRGALEIERGFGDYVSTALMLELLAWITASHGDHERAARLLGAVRPLWQDIGTTILTFGPLLGVLHSRCEEAVVRALGPEAYEKALTESGRRHDSPARVIAYALGGDNGDTGESGAETATPADAVTPLTPREREVAALVAQGMNNRVIAAMLVLSPRTVEGHVENIRAKLGFGGRAQIAAWWAANQAPTP</sequence>
<dbReference type="AlphaFoldDB" id="A0AAP6BC20"/>
<evidence type="ECO:0000313" key="3">
    <source>
        <dbReference type="EMBL" id="MDX3018007.1"/>
    </source>
</evidence>
<dbReference type="GO" id="GO:0006355">
    <property type="term" value="P:regulation of DNA-templated transcription"/>
    <property type="evidence" value="ECO:0007669"/>
    <property type="project" value="InterPro"/>
</dbReference>
<gene>
    <name evidence="2" type="ORF">PV399_20115</name>
    <name evidence="3" type="ORF">PV666_08940</name>
</gene>
<dbReference type="Gene3D" id="1.10.10.10">
    <property type="entry name" value="Winged helix-like DNA-binding domain superfamily/Winged helix DNA-binding domain"/>
    <property type="match status" value="1"/>
</dbReference>
<evidence type="ECO:0000313" key="5">
    <source>
        <dbReference type="Proteomes" id="UP001282288"/>
    </source>
</evidence>
<dbReference type="PRINTS" id="PR00364">
    <property type="entry name" value="DISEASERSIST"/>
</dbReference>
<dbReference type="SUPFAM" id="SSF48452">
    <property type="entry name" value="TPR-like"/>
    <property type="match status" value="1"/>
</dbReference>
<dbReference type="InterPro" id="IPR000792">
    <property type="entry name" value="Tscrpt_reg_LuxR_C"/>
</dbReference>